<dbReference type="GO" id="GO:0046872">
    <property type="term" value="F:metal ion binding"/>
    <property type="evidence" value="ECO:0007669"/>
    <property type="project" value="UniProtKB-KW"/>
</dbReference>
<comment type="cofactor">
    <cofactor evidence="2">
        <name>Mn(2+)</name>
        <dbReference type="ChEBI" id="CHEBI:29035"/>
    </cofactor>
</comment>
<dbReference type="InterPro" id="IPR039356">
    <property type="entry name" value="YfbR/HDDC2"/>
</dbReference>
<evidence type="ECO:0000256" key="4">
    <source>
        <dbReference type="ARBA" id="ARBA00011738"/>
    </source>
</evidence>
<keyword evidence="7" id="KW-0378">Hydrolase</keyword>
<organism evidence="9 10">
    <name type="scientific">Candidatus Collierbacteria bacterium GW2011_GWB2_45_17</name>
    <dbReference type="NCBI Taxonomy" id="1618388"/>
    <lineage>
        <taxon>Bacteria</taxon>
        <taxon>Candidatus Collieribacteriota</taxon>
    </lineage>
</organism>
<protein>
    <recommendedName>
        <fullName evidence="5">5'-deoxynucleotidase</fullName>
        <ecNumber evidence="5">3.1.3.89</ecNumber>
    </recommendedName>
</protein>
<dbReference type="InterPro" id="IPR003607">
    <property type="entry name" value="HD/PDEase_dom"/>
</dbReference>
<feature type="domain" description="HD/PDEase" evidence="8">
    <location>
        <begin position="34"/>
        <end position="145"/>
    </location>
</feature>
<evidence type="ECO:0000259" key="8">
    <source>
        <dbReference type="SMART" id="SM00471"/>
    </source>
</evidence>
<dbReference type="PANTHER" id="PTHR11845">
    <property type="entry name" value="5'-DEOXYNUCLEOTIDASE HDDC2"/>
    <property type="match status" value="1"/>
</dbReference>
<dbReference type="Proteomes" id="UP000034078">
    <property type="component" value="Unassembled WGS sequence"/>
</dbReference>
<dbReference type="SMART" id="SM00471">
    <property type="entry name" value="HDc"/>
    <property type="match status" value="1"/>
</dbReference>
<reference evidence="9 10" key="1">
    <citation type="journal article" date="2015" name="Nature">
        <title>rRNA introns, odd ribosomes, and small enigmatic genomes across a large radiation of phyla.</title>
        <authorList>
            <person name="Brown C.T."/>
            <person name="Hug L.A."/>
            <person name="Thomas B.C."/>
            <person name="Sharon I."/>
            <person name="Castelle C.J."/>
            <person name="Singh A."/>
            <person name="Wilkins M.J."/>
            <person name="Williams K.H."/>
            <person name="Banfield J.F."/>
        </authorList>
    </citation>
    <scope>NUCLEOTIDE SEQUENCE [LARGE SCALE GENOMIC DNA]</scope>
</reference>
<evidence type="ECO:0000256" key="5">
    <source>
        <dbReference type="ARBA" id="ARBA00012964"/>
    </source>
</evidence>
<gene>
    <name evidence="9" type="ORF">UX01_C0001G0003</name>
</gene>
<dbReference type="SUPFAM" id="SSF109604">
    <property type="entry name" value="HD-domain/PDEase-like"/>
    <property type="match status" value="1"/>
</dbReference>
<evidence type="ECO:0000256" key="7">
    <source>
        <dbReference type="ARBA" id="ARBA00022801"/>
    </source>
</evidence>
<comment type="catalytic activity">
    <reaction evidence="1">
        <text>a 2'-deoxyribonucleoside 5'-phosphate + H2O = a 2'-deoxyribonucleoside + phosphate</text>
        <dbReference type="Rhea" id="RHEA:36167"/>
        <dbReference type="ChEBI" id="CHEBI:15377"/>
        <dbReference type="ChEBI" id="CHEBI:18274"/>
        <dbReference type="ChEBI" id="CHEBI:43474"/>
        <dbReference type="ChEBI" id="CHEBI:65317"/>
        <dbReference type="EC" id="3.1.3.89"/>
    </reaction>
</comment>
<dbReference type="AlphaFoldDB" id="A0A837IFK5"/>
<evidence type="ECO:0000256" key="6">
    <source>
        <dbReference type="ARBA" id="ARBA00022723"/>
    </source>
</evidence>
<comment type="cofactor">
    <cofactor evidence="3">
        <name>Co(2+)</name>
        <dbReference type="ChEBI" id="CHEBI:48828"/>
    </cofactor>
</comment>
<evidence type="ECO:0000313" key="10">
    <source>
        <dbReference type="Proteomes" id="UP000034078"/>
    </source>
</evidence>
<accession>A0A837IFK5</accession>
<evidence type="ECO:0000256" key="2">
    <source>
        <dbReference type="ARBA" id="ARBA00001936"/>
    </source>
</evidence>
<sequence>MSKKLEKITHLLYELGTLRKIARSHRQTLLTNDLSDNISSHSYRVTAIGWFLAKLEKADPYKVVMMCLFHDAGEARTGDQNWVNKKYVKTFENEVVKDQLSGIPIAGELLKITGEYEKRESLEAKLAKDADLLDQILLLKEYAWQGNQEASSWLKGDVHIKRLFSKTAKQIAKEIISQKPSDWWYHSGWTSDRRK</sequence>
<evidence type="ECO:0000256" key="1">
    <source>
        <dbReference type="ARBA" id="ARBA00001638"/>
    </source>
</evidence>
<dbReference type="PANTHER" id="PTHR11845:SF13">
    <property type="entry name" value="5'-DEOXYNUCLEOTIDASE HDDC2"/>
    <property type="match status" value="1"/>
</dbReference>
<proteinExistence type="predicted"/>
<evidence type="ECO:0000256" key="3">
    <source>
        <dbReference type="ARBA" id="ARBA00001941"/>
    </source>
</evidence>
<keyword evidence="6" id="KW-0479">Metal-binding</keyword>
<name>A0A837IFK5_9BACT</name>
<dbReference type="Gene3D" id="1.10.3210.10">
    <property type="entry name" value="Hypothetical protein af1432"/>
    <property type="match status" value="1"/>
</dbReference>
<dbReference type="EC" id="3.1.3.89" evidence="5"/>
<dbReference type="InterPro" id="IPR006674">
    <property type="entry name" value="HD_domain"/>
</dbReference>
<dbReference type="Pfam" id="PF13023">
    <property type="entry name" value="HD_3"/>
    <property type="match status" value="1"/>
</dbReference>
<dbReference type="GO" id="GO:0002953">
    <property type="term" value="F:5'-deoxynucleotidase activity"/>
    <property type="evidence" value="ECO:0007669"/>
    <property type="project" value="UniProtKB-EC"/>
</dbReference>
<comment type="subunit">
    <text evidence="4">Homodimer.</text>
</comment>
<dbReference type="GO" id="GO:0005737">
    <property type="term" value="C:cytoplasm"/>
    <property type="evidence" value="ECO:0007669"/>
    <property type="project" value="TreeGrafter"/>
</dbReference>
<dbReference type="EMBL" id="LCKO01000001">
    <property type="protein sequence ID" value="KKU01159.1"/>
    <property type="molecule type" value="Genomic_DNA"/>
</dbReference>
<comment type="caution">
    <text evidence="9">The sequence shown here is derived from an EMBL/GenBank/DDBJ whole genome shotgun (WGS) entry which is preliminary data.</text>
</comment>
<evidence type="ECO:0000313" key="9">
    <source>
        <dbReference type="EMBL" id="KKU01159.1"/>
    </source>
</evidence>